<dbReference type="OrthoDB" id="4554921at2"/>
<evidence type="ECO:0000313" key="1">
    <source>
        <dbReference type="EMBL" id="TQM29870.1"/>
    </source>
</evidence>
<name>A0A543F7Y8_9NOCA</name>
<evidence type="ECO:0000313" key="2">
    <source>
        <dbReference type="Proteomes" id="UP000316331"/>
    </source>
</evidence>
<protein>
    <submittedName>
        <fullName evidence="1">Uncharacterized protein</fullName>
    </submittedName>
</protein>
<sequence>MALVVVSGVVEPAVPMGVEKSGDQPVPAGSSDVKVIGWVARTGYSQTVISGDELVSNGRGAVVVRCGFSVTGTLAVNGTRNFQLMHNDTVVKSLDSGNSAVVLTDTPLDLERGDRVWVRLTGSQSFTATVNAGAGTYLYYDLP</sequence>
<proteinExistence type="predicted"/>
<dbReference type="InterPro" id="IPR008983">
    <property type="entry name" value="Tumour_necrosis_fac-like_dom"/>
</dbReference>
<dbReference type="EMBL" id="VFPG01000001">
    <property type="protein sequence ID" value="TQM29870.1"/>
    <property type="molecule type" value="Genomic_DNA"/>
</dbReference>
<dbReference type="SUPFAM" id="SSF49842">
    <property type="entry name" value="TNF-like"/>
    <property type="match status" value="1"/>
</dbReference>
<reference evidence="1 2" key="1">
    <citation type="submission" date="2019-06" db="EMBL/GenBank/DDBJ databases">
        <title>Sequencing the genomes of 1000 actinobacteria strains.</title>
        <authorList>
            <person name="Klenk H.-P."/>
        </authorList>
    </citation>
    <scope>NUCLEOTIDE SEQUENCE [LARGE SCALE GENOMIC DNA]</scope>
    <source>
        <strain evidence="1 2">DSM 103495</strain>
    </source>
</reference>
<gene>
    <name evidence="1" type="ORF">FB390_1483</name>
</gene>
<dbReference type="AlphaFoldDB" id="A0A543F7Y8"/>
<comment type="caution">
    <text evidence="1">The sequence shown here is derived from an EMBL/GenBank/DDBJ whole genome shotgun (WGS) entry which is preliminary data.</text>
</comment>
<dbReference type="Proteomes" id="UP000316331">
    <property type="component" value="Unassembled WGS sequence"/>
</dbReference>
<keyword evidence="2" id="KW-1185">Reference proteome</keyword>
<accession>A0A543F7Y8</accession>
<organism evidence="1 2">
    <name type="scientific">Nocardia bhagyanarayanae</name>
    <dbReference type="NCBI Taxonomy" id="1215925"/>
    <lineage>
        <taxon>Bacteria</taxon>
        <taxon>Bacillati</taxon>
        <taxon>Actinomycetota</taxon>
        <taxon>Actinomycetes</taxon>
        <taxon>Mycobacteriales</taxon>
        <taxon>Nocardiaceae</taxon>
        <taxon>Nocardia</taxon>
    </lineage>
</organism>
<dbReference type="RefSeq" id="WP_141808255.1">
    <property type="nucleotide sequence ID" value="NZ_VFPG01000001.1"/>
</dbReference>